<organism evidence="1 2">
    <name type="scientific">Pluteus cervinus</name>
    <dbReference type="NCBI Taxonomy" id="181527"/>
    <lineage>
        <taxon>Eukaryota</taxon>
        <taxon>Fungi</taxon>
        <taxon>Dikarya</taxon>
        <taxon>Basidiomycota</taxon>
        <taxon>Agaricomycotina</taxon>
        <taxon>Agaricomycetes</taxon>
        <taxon>Agaricomycetidae</taxon>
        <taxon>Agaricales</taxon>
        <taxon>Pluteineae</taxon>
        <taxon>Pluteaceae</taxon>
        <taxon>Pluteus</taxon>
    </lineage>
</organism>
<evidence type="ECO:0000313" key="2">
    <source>
        <dbReference type="Proteomes" id="UP000308600"/>
    </source>
</evidence>
<reference evidence="1 2" key="1">
    <citation type="journal article" date="2019" name="Nat. Ecol. Evol.">
        <title>Megaphylogeny resolves global patterns of mushroom evolution.</title>
        <authorList>
            <person name="Varga T."/>
            <person name="Krizsan K."/>
            <person name="Foldi C."/>
            <person name="Dima B."/>
            <person name="Sanchez-Garcia M."/>
            <person name="Sanchez-Ramirez S."/>
            <person name="Szollosi G.J."/>
            <person name="Szarkandi J.G."/>
            <person name="Papp V."/>
            <person name="Albert L."/>
            <person name="Andreopoulos W."/>
            <person name="Angelini C."/>
            <person name="Antonin V."/>
            <person name="Barry K.W."/>
            <person name="Bougher N.L."/>
            <person name="Buchanan P."/>
            <person name="Buyck B."/>
            <person name="Bense V."/>
            <person name="Catcheside P."/>
            <person name="Chovatia M."/>
            <person name="Cooper J."/>
            <person name="Damon W."/>
            <person name="Desjardin D."/>
            <person name="Finy P."/>
            <person name="Geml J."/>
            <person name="Haridas S."/>
            <person name="Hughes K."/>
            <person name="Justo A."/>
            <person name="Karasinski D."/>
            <person name="Kautmanova I."/>
            <person name="Kiss B."/>
            <person name="Kocsube S."/>
            <person name="Kotiranta H."/>
            <person name="LaButti K.M."/>
            <person name="Lechner B.E."/>
            <person name="Liimatainen K."/>
            <person name="Lipzen A."/>
            <person name="Lukacs Z."/>
            <person name="Mihaltcheva S."/>
            <person name="Morgado L.N."/>
            <person name="Niskanen T."/>
            <person name="Noordeloos M.E."/>
            <person name="Ohm R.A."/>
            <person name="Ortiz-Santana B."/>
            <person name="Ovrebo C."/>
            <person name="Racz N."/>
            <person name="Riley R."/>
            <person name="Savchenko A."/>
            <person name="Shiryaev A."/>
            <person name="Soop K."/>
            <person name="Spirin V."/>
            <person name="Szebenyi C."/>
            <person name="Tomsovsky M."/>
            <person name="Tulloss R.E."/>
            <person name="Uehling J."/>
            <person name="Grigoriev I.V."/>
            <person name="Vagvolgyi C."/>
            <person name="Papp T."/>
            <person name="Martin F.M."/>
            <person name="Miettinen O."/>
            <person name="Hibbett D.S."/>
            <person name="Nagy L.G."/>
        </authorList>
    </citation>
    <scope>NUCLEOTIDE SEQUENCE [LARGE SCALE GENOMIC DNA]</scope>
    <source>
        <strain evidence="1 2">NL-1719</strain>
    </source>
</reference>
<keyword evidence="2" id="KW-1185">Reference proteome</keyword>
<dbReference type="EMBL" id="ML208702">
    <property type="protein sequence ID" value="TFK61035.1"/>
    <property type="molecule type" value="Genomic_DNA"/>
</dbReference>
<proteinExistence type="predicted"/>
<gene>
    <name evidence="1" type="ORF">BDN72DRAFT_485332</name>
</gene>
<evidence type="ECO:0000313" key="1">
    <source>
        <dbReference type="EMBL" id="TFK61035.1"/>
    </source>
</evidence>
<accession>A0ACD3A5S2</accession>
<protein>
    <submittedName>
        <fullName evidence="1">Uncharacterized protein</fullName>
    </submittedName>
</protein>
<name>A0ACD3A5S2_9AGAR</name>
<dbReference type="Proteomes" id="UP000308600">
    <property type="component" value="Unassembled WGS sequence"/>
</dbReference>
<sequence length="922" mass="101545">MDIPQRGVVCSFFLRNACAHGAGCRFLHPNTSFNGMGITQVRGVCAHYQRDACRYGDRCRDLHIYLTKDRPFTGIPTSPQTKPFDTAKPTVLCKYFLKSSCTKGTTCQFSHNFIERQKVADKHAGSLQTELQPLKEASLSSNWRDRRESLVAPPIPQDIVKGTLGEESSPSPKSPDLTTQTSTTLDHINVLDRQNLQDSSPTDDIDTTRSLFSCTVDFGAGAAVDQVITPFESRRLVLSNLPVEVSELDITSLVADITDSISVSIYRNTDNPFPSAAVTFPRPTQAAEALEVINTATLHSQKIAARLDLRARAVEGGTGTLMSRKVKVQWYGATASAIARYSSGAEAAKNVIRLNGYTLSGSRLKASLYTAKTNALSFGRMQSGSVMIHNLPANISKQTIKEIAWCDSVSIRTHNDDVDSPEELIRRRLESCGALESFTVLPAVPGTAKVTAFAQFGAADAAAKAVSTLSNTRLSFLGNQPLMISPTFSLKYLVRARKFSRVQGQVEHLSQACLDDGRIRFYCTREDGTPADPVTVILHSKDPKGLGRVKVKLEPILRGETLVADGKNLWDEYFERYDGQKFIRGINLDALFFVEYDLRSRVIRLFGDAPSRAQARELITTYLREVHDRLHIIPLPRESLGAFIVDAYIDLQTEFGQGKISLNVVARTLTVHGDQEDVARVRRIISDLTHNHGAPKSSASSESLCPVCFCDAVDPLRLTCGHTYCRQCIQHYLRCYADSKSFSPVKCVAEVNQSETTFPCHTPVAFSFVRQLLTPAEEKNLLDASFLAYVQAQPNEFHFCPSPDCQMVYRRGAIGTVLQCPSCLLQICSACHTESHEGMSCAEYQDSLSGGLRALAQWKAENGIKQCPNCKADIEKNGGCNHITCLFCKVHICWVCMKLFRDGGPDGGIYPHMRAAHGGIGL</sequence>